<dbReference type="InterPro" id="IPR007549">
    <property type="entry name" value="DUF512"/>
</dbReference>
<feature type="domain" description="Putative radical SAM N-terminal" evidence="2">
    <location>
        <begin position="79"/>
        <end position="225"/>
    </location>
</feature>
<dbReference type="Pfam" id="PF19238">
    <property type="entry name" value="Radical_SAM_2"/>
    <property type="match status" value="1"/>
</dbReference>
<evidence type="ECO:0000259" key="1">
    <source>
        <dbReference type="Pfam" id="PF04459"/>
    </source>
</evidence>
<dbReference type="InterPro" id="IPR058240">
    <property type="entry name" value="rSAM_sf"/>
</dbReference>
<sequence length="475" mass="53284">MTSQNKQTKQDKQIKVPVISVTSNSIAEELGIESGWFLISVNSEFPKDILDYSFMTYDSEIEVEMEDPHGEITIFEIEKDEGEPLGLEFENQLFDKIRTCGNKCLFCFVDQMPRGLRPTLYVKDEDYRLSFLDGSYITMSRFSRGDLDRICRLFLSPLYISVHATCEGDREILLGRKSTIPIMEILETLAEKSIFFHTQIVLCPGYNDGKVLIQSLSDLAALGEPLLSCSVVPVGLTRFRDKLADIPPVSEECALETIRIIEDARQTSLKKSGQAVFCASDELYLRAGLELPAAEYYEGYPQFENGVGMIRFFQEEADRIISDHTLSSAKSASPMNILLTGNSFAPVLKNWLRQNLPQGINWKVIPVQNHFFGETVTVTGLLTYQDIRKSLDHHRSSGTIPEKSRIIIPDILLSRGDRVFLDGVTEEQAIQELSCIFVPWDDPAALLSALGMTPIKKLQGGKGKTGKKKGENSKL</sequence>
<evidence type="ECO:0000259" key="2">
    <source>
        <dbReference type="Pfam" id="PF19238"/>
    </source>
</evidence>
<name>A0A2N1PTF5_9BACT</name>
<protein>
    <submittedName>
        <fullName evidence="3">DUF512 domain-containing protein</fullName>
    </submittedName>
</protein>
<reference evidence="3 4" key="1">
    <citation type="journal article" date="2017" name="ISME J.">
        <title>Potential for microbial H2 and metal transformations associated with novel bacteria and archaea in deep terrestrial subsurface sediments.</title>
        <authorList>
            <person name="Hernsdorf A.W."/>
            <person name="Amano Y."/>
            <person name="Miyakawa K."/>
            <person name="Ise K."/>
            <person name="Suzuki Y."/>
            <person name="Anantharaman K."/>
            <person name="Probst A."/>
            <person name="Burstein D."/>
            <person name="Thomas B.C."/>
            <person name="Banfield J.F."/>
        </authorList>
    </citation>
    <scope>NUCLEOTIDE SEQUENCE [LARGE SCALE GENOMIC DNA]</scope>
    <source>
        <strain evidence="3">HGW-Wallbacteria-1</strain>
    </source>
</reference>
<dbReference type="EMBL" id="PGXC01000002">
    <property type="protein sequence ID" value="PKK91629.1"/>
    <property type="molecule type" value="Genomic_DNA"/>
</dbReference>
<dbReference type="Proteomes" id="UP000233256">
    <property type="component" value="Unassembled WGS sequence"/>
</dbReference>
<comment type="caution">
    <text evidence="3">The sequence shown here is derived from an EMBL/GenBank/DDBJ whole genome shotgun (WGS) entry which is preliminary data.</text>
</comment>
<evidence type="ECO:0000313" key="4">
    <source>
        <dbReference type="Proteomes" id="UP000233256"/>
    </source>
</evidence>
<feature type="domain" description="DUF512" evidence="1">
    <location>
        <begin position="232"/>
        <end position="435"/>
    </location>
</feature>
<evidence type="ECO:0000313" key="3">
    <source>
        <dbReference type="EMBL" id="PKK91629.1"/>
    </source>
</evidence>
<dbReference type="SUPFAM" id="SSF102114">
    <property type="entry name" value="Radical SAM enzymes"/>
    <property type="match status" value="1"/>
</dbReference>
<organism evidence="3 4">
    <name type="scientific">Candidatus Wallbacteria bacterium HGW-Wallbacteria-1</name>
    <dbReference type="NCBI Taxonomy" id="2013854"/>
    <lineage>
        <taxon>Bacteria</taxon>
        <taxon>Candidatus Walliibacteriota</taxon>
    </lineage>
</organism>
<accession>A0A2N1PTF5</accession>
<dbReference type="Pfam" id="PF04459">
    <property type="entry name" value="DUF512"/>
    <property type="match status" value="1"/>
</dbReference>
<proteinExistence type="predicted"/>
<gene>
    <name evidence="3" type="ORF">CVV64_02890</name>
</gene>
<dbReference type="AlphaFoldDB" id="A0A2N1PTF5"/>
<dbReference type="InterPro" id="IPR045375">
    <property type="entry name" value="Put_radical_SAM-like_N"/>
</dbReference>